<dbReference type="InterPro" id="IPR039505">
    <property type="entry name" value="DRC1/2_N"/>
</dbReference>
<dbReference type="PANTHER" id="PTHR21625">
    <property type="entry name" value="NYD-SP28 PROTEIN"/>
    <property type="match status" value="1"/>
</dbReference>
<evidence type="ECO:0000256" key="1">
    <source>
        <dbReference type="ARBA" id="ARBA00023054"/>
    </source>
</evidence>
<gene>
    <name evidence="4" type="ORF">ANN_14396</name>
</gene>
<dbReference type="Proteomes" id="UP001148838">
    <property type="component" value="Unassembled WGS sequence"/>
</dbReference>
<accession>A0ABQ8SXJ5</accession>
<proteinExistence type="predicted"/>
<dbReference type="Pfam" id="PF14772">
    <property type="entry name" value="NYD-SP28"/>
    <property type="match status" value="1"/>
</dbReference>
<feature type="domain" description="Dynein regulatory complex protein 1/2 N-terminal" evidence="3">
    <location>
        <begin position="25"/>
        <end position="125"/>
    </location>
</feature>
<feature type="coiled-coil region" evidence="2">
    <location>
        <begin position="266"/>
        <end position="311"/>
    </location>
</feature>
<sequence>MGVGDNKITPLITIVFTQVTNVRIANDTREVKRRENERAAREKRLQRLEDQATESMDKFNEVNSKWEVILKSNDPLSLYHDIEEQKEKCAELIAQKDQLIKELKLELKLADELFDEDQKKQKEDLWLLAERIDNQVKVMRRGYKEELKLIEEVIELEHEHLMQANDKKWEALYKEREELEVTHMNKKFEAVDKHEEEIYRVAVEHYEKFREVKIKLETDIQVLQQELEQVKTQCLINKEKLVYNFQVLKKREEENIIVQAQQKRSSNRLQDVVSNLKREIAETEKSTKIESEKLTEEVIKLQHSIMDIENRAEHIAKVNDRKYQQLWKLNQDAAEKLLKKILDIDRVIHEQQLGLEWTPPDLSLLRQEDLVSYHSAKQVFAELLHKKGKGNVTPPSRHPNLRNTHSVVIRDVENLYAKEKLKRNILELIADKSDFLVEQQLKKLLAPYSDTQKTLIKLDSIFTVSLKCCILYVSKLT</sequence>
<reference evidence="4 5" key="1">
    <citation type="journal article" date="2022" name="Allergy">
        <title>Genome assembly and annotation of Periplaneta americana reveal a comprehensive cockroach allergen profile.</title>
        <authorList>
            <person name="Wang L."/>
            <person name="Xiong Q."/>
            <person name="Saelim N."/>
            <person name="Wang L."/>
            <person name="Nong W."/>
            <person name="Wan A.T."/>
            <person name="Shi M."/>
            <person name="Liu X."/>
            <person name="Cao Q."/>
            <person name="Hui J.H.L."/>
            <person name="Sookrung N."/>
            <person name="Leung T.F."/>
            <person name="Tungtrongchitr A."/>
            <person name="Tsui S.K.W."/>
        </authorList>
    </citation>
    <scope>NUCLEOTIDE SEQUENCE [LARGE SCALE GENOMIC DNA]</scope>
    <source>
        <strain evidence="4">PWHHKU_190912</strain>
    </source>
</reference>
<name>A0ABQ8SXJ5_PERAM</name>
<keyword evidence="1 2" id="KW-0175">Coiled coil</keyword>
<dbReference type="InterPro" id="IPR039750">
    <property type="entry name" value="DRC1/DRC2"/>
</dbReference>
<keyword evidence="5" id="KW-1185">Reference proteome</keyword>
<organism evidence="4 5">
    <name type="scientific">Periplaneta americana</name>
    <name type="common">American cockroach</name>
    <name type="synonym">Blatta americana</name>
    <dbReference type="NCBI Taxonomy" id="6978"/>
    <lineage>
        <taxon>Eukaryota</taxon>
        <taxon>Metazoa</taxon>
        <taxon>Ecdysozoa</taxon>
        <taxon>Arthropoda</taxon>
        <taxon>Hexapoda</taxon>
        <taxon>Insecta</taxon>
        <taxon>Pterygota</taxon>
        <taxon>Neoptera</taxon>
        <taxon>Polyneoptera</taxon>
        <taxon>Dictyoptera</taxon>
        <taxon>Blattodea</taxon>
        <taxon>Blattoidea</taxon>
        <taxon>Blattidae</taxon>
        <taxon>Blattinae</taxon>
        <taxon>Periplaneta</taxon>
    </lineage>
</organism>
<evidence type="ECO:0000259" key="3">
    <source>
        <dbReference type="Pfam" id="PF14772"/>
    </source>
</evidence>
<evidence type="ECO:0000313" key="5">
    <source>
        <dbReference type="Proteomes" id="UP001148838"/>
    </source>
</evidence>
<dbReference type="EMBL" id="JAJSOF020000019">
    <property type="protein sequence ID" value="KAJ4438451.1"/>
    <property type="molecule type" value="Genomic_DNA"/>
</dbReference>
<protein>
    <recommendedName>
        <fullName evidence="3">Dynein regulatory complex protein 1/2 N-terminal domain-containing protein</fullName>
    </recommendedName>
</protein>
<dbReference type="PANTHER" id="PTHR21625:SF1">
    <property type="entry name" value="DYNEIN REGULATORY COMPLEX PROTEIN 1"/>
    <property type="match status" value="1"/>
</dbReference>
<feature type="coiled-coil region" evidence="2">
    <location>
        <begin position="31"/>
        <end position="120"/>
    </location>
</feature>
<comment type="caution">
    <text evidence="4">The sequence shown here is derived from an EMBL/GenBank/DDBJ whole genome shotgun (WGS) entry which is preliminary data.</text>
</comment>
<evidence type="ECO:0000313" key="4">
    <source>
        <dbReference type="EMBL" id="KAJ4438451.1"/>
    </source>
</evidence>
<evidence type="ECO:0000256" key="2">
    <source>
        <dbReference type="SAM" id="Coils"/>
    </source>
</evidence>
<feature type="coiled-coil region" evidence="2">
    <location>
        <begin position="206"/>
        <end position="233"/>
    </location>
</feature>